<dbReference type="EMBL" id="NKUJ01000001">
    <property type="protein sequence ID" value="RMJ20279.1"/>
    <property type="molecule type" value="Genomic_DNA"/>
</dbReference>
<name>A0A3M2SRV4_9HYPO</name>
<dbReference type="SUPFAM" id="SSF54427">
    <property type="entry name" value="NTF2-like"/>
    <property type="match status" value="1"/>
</dbReference>
<proteinExistence type="predicted"/>
<reference evidence="1 2" key="1">
    <citation type="submission" date="2017-06" db="EMBL/GenBank/DDBJ databases">
        <title>Comparative genomic analysis of Ambrosia Fusariam Clade fungi.</title>
        <authorList>
            <person name="Stajich J.E."/>
            <person name="Carrillo J."/>
            <person name="Kijimoto T."/>
            <person name="Eskalen A."/>
            <person name="O'Donnell K."/>
            <person name="Kasson M."/>
        </authorList>
    </citation>
    <scope>NUCLEOTIDE SEQUENCE [LARGE SCALE GENOMIC DNA]</scope>
    <source>
        <strain evidence="1">UCR3666</strain>
    </source>
</reference>
<keyword evidence="2" id="KW-1185">Reference proteome</keyword>
<protein>
    <recommendedName>
        <fullName evidence="3">SnoaL-like domain-containing protein</fullName>
    </recommendedName>
</protein>
<organism evidence="1 2">
    <name type="scientific">Fusarium kuroshium</name>
    <dbReference type="NCBI Taxonomy" id="2010991"/>
    <lineage>
        <taxon>Eukaryota</taxon>
        <taxon>Fungi</taxon>
        <taxon>Dikarya</taxon>
        <taxon>Ascomycota</taxon>
        <taxon>Pezizomycotina</taxon>
        <taxon>Sordariomycetes</taxon>
        <taxon>Hypocreomycetidae</taxon>
        <taxon>Hypocreales</taxon>
        <taxon>Nectriaceae</taxon>
        <taxon>Fusarium</taxon>
        <taxon>Fusarium solani species complex</taxon>
    </lineage>
</organism>
<dbReference type="PANTHER" id="PTHR39401:SF1">
    <property type="entry name" value="SNOAL-LIKE DOMAIN-CONTAINING PROTEIN"/>
    <property type="match status" value="1"/>
</dbReference>
<evidence type="ECO:0000313" key="2">
    <source>
        <dbReference type="Proteomes" id="UP000277212"/>
    </source>
</evidence>
<dbReference type="STRING" id="2010991.A0A3M2SRV4"/>
<comment type="caution">
    <text evidence="1">The sequence shown here is derived from an EMBL/GenBank/DDBJ whole genome shotgun (WGS) entry which is preliminary data.</text>
</comment>
<dbReference type="Proteomes" id="UP000277212">
    <property type="component" value="Unassembled WGS sequence"/>
</dbReference>
<dbReference type="PANTHER" id="PTHR39401">
    <property type="entry name" value="SNOAL-LIKE DOMAIN-CONTAINING PROTEIN"/>
    <property type="match status" value="1"/>
</dbReference>
<dbReference type="AlphaFoldDB" id="A0A3M2SRV4"/>
<sequence>MSNPEYTIQAASPALSSDIIRFFEEFYIITDNPAEQENYVDQYTPDAVFIRGGAEPTRGATEIRAWRQHAFDYMKSCKHIPHKTFSLSPDSNEVMLYGRVTIGHLNSQISEGDYAVRAILKKGEDPKLRLAFYEVFMDVYELSKAGAL</sequence>
<accession>A0A3M2SRV4</accession>
<dbReference type="Gene3D" id="3.10.450.50">
    <property type="match status" value="1"/>
</dbReference>
<dbReference type="OrthoDB" id="3468019at2759"/>
<evidence type="ECO:0000313" key="1">
    <source>
        <dbReference type="EMBL" id="RMJ20279.1"/>
    </source>
</evidence>
<gene>
    <name evidence="1" type="ORF">CDV36_000002</name>
</gene>
<evidence type="ECO:0008006" key="3">
    <source>
        <dbReference type="Google" id="ProtNLM"/>
    </source>
</evidence>
<dbReference type="InterPro" id="IPR032710">
    <property type="entry name" value="NTF2-like_dom_sf"/>
</dbReference>